<keyword evidence="1" id="KW-0175">Coiled coil</keyword>
<gene>
    <name evidence="3" type="ordered locus">SJA_C1-14110</name>
</gene>
<sequence length="124" mass="13813">MGLAFGEKPMRHRSHSMEFKRQVVQEYLGGETLHGLAKRHDVSRQLIRVWIEKYEAGEFDDDAQAADLIQQYEARIAALERLVGKQALELEFLKGALQSAPRPRNGTTSVITGPLASPSPRGAD</sequence>
<dbReference type="AlphaFoldDB" id="D4Z0W3"/>
<dbReference type="GO" id="GO:0006313">
    <property type="term" value="P:DNA transposition"/>
    <property type="evidence" value="ECO:0007669"/>
    <property type="project" value="InterPro"/>
</dbReference>
<dbReference type="KEGG" id="sjp:SJA_C1-14110"/>
<dbReference type="eggNOG" id="COG2963">
    <property type="taxonomic scope" value="Bacteria"/>
</dbReference>
<name>D4Z0W3_SPHIU</name>
<accession>D4Z0W3</accession>
<dbReference type="Gene3D" id="1.10.10.10">
    <property type="entry name" value="Winged helix-like DNA-binding domain superfamily/Winged helix DNA-binding domain"/>
    <property type="match status" value="1"/>
</dbReference>
<evidence type="ECO:0000313" key="3">
    <source>
        <dbReference type="EMBL" id="BAI96245.1"/>
    </source>
</evidence>
<reference evidence="3 4" key="1">
    <citation type="journal article" date="2010" name="J. Bacteriol.">
        <title>Complete genome sequence of the representative gamma-hexachlorocyclohexane-degrading bacterium Sphingobium japonicum UT26.</title>
        <authorList>
            <person name="Nagata Y."/>
            <person name="Ohtsubo Y."/>
            <person name="Endo R."/>
            <person name="Ichikawa N."/>
            <person name="Ankai A."/>
            <person name="Oguchi A."/>
            <person name="Fukui S."/>
            <person name="Fujita N."/>
            <person name="Tsuda M."/>
        </authorList>
    </citation>
    <scope>NUCLEOTIDE SEQUENCE [LARGE SCALE GENOMIC DNA]</scope>
    <source>
        <strain evidence="4">DSM 16413 / CCM 7287 / MTCC 6362 / UT26 / NBRC 101211 / UT26S</strain>
    </source>
</reference>
<protein>
    <submittedName>
        <fullName evidence="3">Putative transposase</fullName>
    </submittedName>
</protein>
<dbReference type="STRING" id="452662.SJA_C1-14110"/>
<keyword evidence="4" id="KW-1185">Reference proteome</keyword>
<dbReference type="Pfam" id="PF01527">
    <property type="entry name" value="HTH_Tnp_1"/>
    <property type="match status" value="1"/>
</dbReference>
<organism evidence="3 4">
    <name type="scientific">Sphingobium indicum (strain DSM 16413 / CCM 7287 / MTCC 6362 / UT26 / NBRC 101211 / UT26S)</name>
    <name type="common">Sphingobium japonicum</name>
    <dbReference type="NCBI Taxonomy" id="452662"/>
    <lineage>
        <taxon>Bacteria</taxon>
        <taxon>Pseudomonadati</taxon>
        <taxon>Pseudomonadota</taxon>
        <taxon>Alphaproteobacteria</taxon>
        <taxon>Sphingomonadales</taxon>
        <taxon>Sphingomonadaceae</taxon>
        <taxon>Sphingobium</taxon>
    </lineage>
</organism>
<dbReference type="InterPro" id="IPR009057">
    <property type="entry name" value="Homeodomain-like_sf"/>
</dbReference>
<feature type="region of interest" description="Disordered" evidence="2">
    <location>
        <begin position="99"/>
        <end position="124"/>
    </location>
</feature>
<proteinExistence type="predicted"/>
<dbReference type="GO" id="GO:0004803">
    <property type="term" value="F:transposase activity"/>
    <property type="evidence" value="ECO:0007669"/>
    <property type="project" value="InterPro"/>
</dbReference>
<dbReference type="SUPFAM" id="SSF46689">
    <property type="entry name" value="Homeodomain-like"/>
    <property type="match status" value="1"/>
</dbReference>
<evidence type="ECO:0000256" key="1">
    <source>
        <dbReference type="SAM" id="Coils"/>
    </source>
</evidence>
<evidence type="ECO:0000256" key="2">
    <source>
        <dbReference type="SAM" id="MobiDB-lite"/>
    </source>
</evidence>
<feature type="coiled-coil region" evidence="1">
    <location>
        <begin position="62"/>
        <end position="89"/>
    </location>
</feature>
<evidence type="ECO:0000313" key="4">
    <source>
        <dbReference type="Proteomes" id="UP000007753"/>
    </source>
</evidence>
<dbReference type="GO" id="GO:0003677">
    <property type="term" value="F:DNA binding"/>
    <property type="evidence" value="ECO:0007669"/>
    <property type="project" value="InterPro"/>
</dbReference>
<dbReference type="InterPro" id="IPR036388">
    <property type="entry name" value="WH-like_DNA-bd_sf"/>
</dbReference>
<dbReference type="EMBL" id="AP010803">
    <property type="protein sequence ID" value="BAI96245.1"/>
    <property type="molecule type" value="Genomic_DNA"/>
</dbReference>
<dbReference type="HOGENOM" id="CLU_166774_0_0_5"/>
<dbReference type="Proteomes" id="UP000007753">
    <property type="component" value="Chromosome 1"/>
</dbReference>
<dbReference type="InterPro" id="IPR002514">
    <property type="entry name" value="Transposase_8"/>
</dbReference>